<organism evidence="2 3">
    <name type="scientific">Psilocybe cyanescens</name>
    <dbReference type="NCBI Taxonomy" id="93625"/>
    <lineage>
        <taxon>Eukaryota</taxon>
        <taxon>Fungi</taxon>
        <taxon>Dikarya</taxon>
        <taxon>Basidiomycota</taxon>
        <taxon>Agaricomycotina</taxon>
        <taxon>Agaricomycetes</taxon>
        <taxon>Agaricomycetidae</taxon>
        <taxon>Agaricales</taxon>
        <taxon>Agaricineae</taxon>
        <taxon>Strophariaceae</taxon>
        <taxon>Psilocybe</taxon>
    </lineage>
</organism>
<evidence type="ECO:0000256" key="1">
    <source>
        <dbReference type="SAM" id="MobiDB-lite"/>
    </source>
</evidence>
<dbReference type="OrthoDB" id="3210574at2759"/>
<reference evidence="2 3" key="1">
    <citation type="journal article" date="2018" name="Evol. Lett.">
        <title>Horizontal gene cluster transfer increased hallucinogenic mushroom diversity.</title>
        <authorList>
            <person name="Reynolds H.T."/>
            <person name="Vijayakumar V."/>
            <person name="Gluck-Thaler E."/>
            <person name="Korotkin H.B."/>
            <person name="Matheny P.B."/>
            <person name="Slot J.C."/>
        </authorList>
    </citation>
    <scope>NUCLEOTIDE SEQUENCE [LARGE SCALE GENOMIC DNA]</scope>
    <source>
        <strain evidence="2 3">2631</strain>
    </source>
</reference>
<proteinExistence type="predicted"/>
<protein>
    <submittedName>
        <fullName evidence="2">Uncharacterized protein</fullName>
    </submittedName>
</protein>
<dbReference type="Proteomes" id="UP000283269">
    <property type="component" value="Unassembled WGS sequence"/>
</dbReference>
<feature type="region of interest" description="Disordered" evidence="1">
    <location>
        <begin position="1"/>
        <end position="104"/>
    </location>
</feature>
<evidence type="ECO:0000313" key="2">
    <source>
        <dbReference type="EMBL" id="PPQ93952.1"/>
    </source>
</evidence>
<gene>
    <name evidence="2" type="ORF">CVT25_015844</name>
</gene>
<name>A0A409XSZ8_PSICY</name>
<comment type="caution">
    <text evidence="2">The sequence shown here is derived from an EMBL/GenBank/DDBJ whole genome shotgun (WGS) entry which is preliminary data.</text>
</comment>
<dbReference type="InParanoid" id="A0A409XSZ8"/>
<dbReference type="AlphaFoldDB" id="A0A409XSZ8"/>
<accession>A0A409XSZ8</accession>
<feature type="compositionally biased region" description="Basic and acidic residues" evidence="1">
    <location>
        <begin position="121"/>
        <end position="139"/>
    </location>
</feature>
<feature type="compositionally biased region" description="Polar residues" evidence="1">
    <location>
        <begin position="1"/>
        <end position="14"/>
    </location>
</feature>
<keyword evidence="3" id="KW-1185">Reference proteome</keyword>
<sequence>MSNPISHQPLTGSVLTHHVHSENEPLPGARGAAPAVDYTPETIQHIKLPPSEEGDTQNFTQHKNTEHRKETPVSGPETHIQHPASGPETHNHLPASQAPTGKVKLGDKIVGKTQELAGKVMHNEGLKEKGELRKQGDTV</sequence>
<feature type="region of interest" description="Disordered" evidence="1">
    <location>
        <begin position="116"/>
        <end position="139"/>
    </location>
</feature>
<dbReference type="EMBL" id="NHYD01000536">
    <property type="protein sequence ID" value="PPQ93952.1"/>
    <property type="molecule type" value="Genomic_DNA"/>
</dbReference>
<evidence type="ECO:0000313" key="3">
    <source>
        <dbReference type="Proteomes" id="UP000283269"/>
    </source>
</evidence>